<feature type="active site" description="Charge relay system" evidence="7">
    <location>
        <position position="200"/>
    </location>
</feature>
<dbReference type="Pfam" id="PF13385">
    <property type="entry name" value="Laminin_G_3"/>
    <property type="match status" value="1"/>
</dbReference>
<sequence>MRTTRGIAAAALAAALAVVGLAGPASADPANPADSPSYVQPDVPRTLDVGLLPAIGDKRFARTKTPARDKSGRTFVYVEGTTAAAAEAAVKKAGGKVLQTRGKRVRAAVPGGKLVTLAKQSGVAAVRQPDKAFPLAVTSEGVETSGAGAWIRGGQTGAGVKVGIVDIGFDGLSDAQDAGELPAGVTLHGNDCPAENGSTHGTAVAEVVHDMAPGAELYLACAPDSMTFASAVEWLTSQHVQVINAAIGFPNTGRGDGTGADGSPAAVVKQARQAGVLWVAAAGNQAQLHWSGPAADANADGYVEVSGTAEGNGFTVPPGGTATVSLRWDAWPTTRQDLDLMVLSANRVPTGSGDTAIVGQSTNPQSTAAAPLPPTEQVTITNTSGGSQTYWIYVAAKAPYASTKADVFVMGDAISLSYPIAAGSVLEPATSPYALAVGASAIGSGRVDDYSSQGPTVDGRTKPDITGQSGVSTYTYGPAPTMAGTSAAAAHVTGAAALLLGANSSLDPSQVQAMLEARTNPSKFDNQWGHGLVALGSADDTQPAAGNGFTPLQTPYRLLGTTSAVGNHQRQFTAGEVFTLPIAGLPTDTTAVAINISALSANRTSLWFYRDVNTIGDVPTLELNADKHSIMAIVPLSAARTITIRNDTGTADVYVDLLGYFSPTSSGTYFPKDAPVRILDTHKTLGGHYAPFAANETFTLPVRGVAGVPDNATAVALNLRETDSSTLGYLQVFPQTLPTSTGTLDTPPNSNRSNVVLTGIGDDGAIRIRNSAGTVAATVDVLGWFAPGSGAKFVPLPRATKVLDTRTGTGTAVGKVGQNGVVPLSVGDVAGVPRNVAAPVLTLTGLADGVGALSLKPAERGSSGLTDVDGLEAAKAVEGLVIPRTGGSGTLKIRAEEASTHLVGAVTGYFTGGAALAEQTGSCAIDAEPGFVPLFDGRSPQSSSWRQAGTAGTITSTNCELSSSPNDAFLWYPIEHLASEYTLRLDYKTTSDSSDSGIMLGFGAPPSGTLSAAGGYEVQIRPDGAATLATGAVASNRAPIQSAQKPAGQWNSYEIGVSGKRITVTLNEVVVNDFLATAAGKMLDPAYIGLQGSAVGNVVTFRDVRVRADKPVARFGTITGNGGQCIDVVNAARARTAPLQSIACKGNDAQLFTVPGDGTIRIFGLCLDANGPVRSGTLRFIYTYTCNGTNQQQWVPRPDGTLFSPAQNGCLDMPLTGTPLQLYTGGCHGLTNQQWQLPTKQARTGPMLLTGYPGLCVDVTNQNAAVAAQIQAAACVADIGSQQWTFPGDGTARAYGYCLDTAGPVRTGTYKYAQLSACSGAASQQWTLRRGDALYNPALNWCLDGYALAAAGGRIETYPCNGGINQRFSIPALGQGDGTNRSTAAKLVASWSMNENNGTTTADDSAYARPATLSGATWTTGHTGSGLNFNGTTAYASATSTALQTDRSFTVAGWAKLSDASTTRTVVAQDGTDRTPFALLYYPTSDEWEFGVTNLSTSGSYVRVGAGAGSMTLNRWTHLVGVYDHEAGTATLYVDGVKKSSVLVGNLWLAPGATAIGRTWWNAAQANFWAGGIDDVRLYQGILTQDQITALSRS</sequence>
<gene>
    <name evidence="12" type="ORF">Ate02nite_73180</name>
</gene>
<dbReference type="InterPro" id="IPR010496">
    <property type="entry name" value="AL/BT2_dom"/>
</dbReference>
<feature type="domain" description="Ricin B lectin" evidence="10">
    <location>
        <begin position="1244"/>
        <end position="1371"/>
    </location>
</feature>
<dbReference type="InterPro" id="IPR015500">
    <property type="entry name" value="Peptidase_S8_subtilisin-rel"/>
</dbReference>
<dbReference type="SUPFAM" id="SSF50370">
    <property type="entry name" value="Ricin B-like lectins"/>
    <property type="match status" value="2"/>
</dbReference>
<dbReference type="RefSeq" id="WP_203812442.1">
    <property type="nucleotide sequence ID" value="NZ_BOMY01000046.1"/>
</dbReference>
<dbReference type="PRINTS" id="PR00723">
    <property type="entry name" value="SUBTILISIN"/>
</dbReference>
<dbReference type="InterPro" id="IPR006558">
    <property type="entry name" value="LamG-like"/>
</dbReference>
<dbReference type="Pfam" id="PF00082">
    <property type="entry name" value="Peptidase_S8"/>
    <property type="match status" value="1"/>
</dbReference>
<proteinExistence type="inferred from homology"/>
<dbReference type="Gene3D" id="2.60.120.560">
    <property type="entry name" value="Exo-inulinase, domain 1"/>
    <property type="match status" value="1"/>
</dbReference>
<dbReference type="SUPFAM" id="SSF49899">
    <property type="entry name" value="Concanavalin A-like lectins/glucanases"/>
    <property type="match status" value="1"/>
</dbReference>
<dbReference type="PANTHER" id="PTHR43806">
    <property type="entry name" value="PEPTIDASE S8"/>
    <property type="match status" value="1"/>
</dbReference>
<evidence type="ECO:0000256" key="8">
    <source>
        <dbReference type="SAM" id="MobiDB-lite"/>
    </source>
</evidence>
<evidence type="ECO:0000256" key="5">
    <source>
        <dbReference type="ARBA" id="ARBA00022825"/>
    </source>
</evidence>
<keyword evidence="4 7" id="KW-0378">Hydrolase</keyword>
<dbReference type="Gene3D" id="2.80.10.50">
    <property type="match status" value="2"/>
</dbReference>
<dbReference type="Pfam" id="PF06439">
    <property type="entry name" value="3keto-disac_hyd"/>
    <property type="match status" value="1"/>
</dbReference>
<keyword evidence="5 7" id="KW-0720">Serine protease</keyword>
<reference evidence="12" key="1">
    <citation type="submission" date="2021-01" db="EMBL/GenBank/DDBJ databases">
        <title>Whole genome shotgun sequence of Actinoplanes tereljensis NBRC 105297.</title>
        <authorList>
            <person name="Komaki H."/>
            <person name="Tamura T."/>
        </authorList>
    </citation>
    <scope>NUCLEOTIDE SEQUENCE</scope>
    <source>
        <strain evidence="12">NBRC 105297</strain>
    </source>
</reference>
<keyword evidence="13" id="KW-1185">Reference proteome</keyword>
<dbReference type="InterPro" id="IPR000772">
    <property type="entry name" value="Ricin_B_lectin"/>
</dbReference>
<name>A0A919TVA8_9ACTN</name>
<feature type="domain" description="Ricin B lectin" evidence="10">
    <location>
        <begin position="1113"/>
        <end position="1238"/>
    </location>
</feature>
<comment type="caution">
    <text evidence="12">The sequence shown here is derived from an EMBL/GenBank/DDBJ whole genome shotgun (WGS) entry which is preliminary data.</text>
</comment>
<evidence type="ECO:0000256" key="4">
    <source>
        <dbReference type="ARBA" id="ARBA00022801"/>
    </source>
</evidence>
<dbReference type="InterPro" id="IPR036852">
    <property type="entry name" value="Peptidase_S8/S53_dom_sf"/>
</dbReference>
<dbReference type="InterPro" id="IPR035992">
    <property type="entry name" value="Ricin_B-like_lectins"/>
</dbReference>
<feature type="domain" description="LamG-like jellyroll fold" evidence="11">
    <location>
        <begin position="1447"/>
        <end position="1586"/>
    </location>
</feature>
<dbReference type="GO" id="GO:0004252">
    <property type="term" value="F:serine-type endopeptidase activity"/>
    <property type="evidence" value="ECO:0007669"/>
    <property type="project" value="UniProtKB-UniRule"/>
</dbReference>
<feature type="chain" id="PRO_5037195614" evidence="9">
    <location>
        <begin position="28"/>
        <end position="1594"/>
    </location>
</feature>
<dbReference type="InterPro" id="IPR050131">
    <property type="entry name" value="Peptidase_S8_subtilisin-like"/>
</dbReference>
<dbReference type="Gene3D" id="3.40.50.200">
    <property type="entry name" value="Peptidase S8/S53 domain"/>
    <property type="match status" value="2"/>
</dbReference>
<comment type="similarity">
    <text evidence="1 7">Belongs to the peptidase S8 family.</text>
</comment>
<organism evidence="12 13">
    <name type="scientific">Paractinoplanes tereljensis</name>
    <dbReference type="NCBI Taxonomy" id="571912"/>
    <lineage>
        <taxon>Bacteria</taxon>
        <taxon>Bacillati</taxon>
        <taxon>Actinomycetota</taxon>
        <taxon>Actinomycetes</taxon>
        <taxon>Micromonosporales</taxon>
        <taxon>Micromonosporaceae</taxon>
        <taxon>Paractinoplanes</taxon>
    </lineage>
</organism>
<evidence type="ECO:0000256" key="3">
    <source>
        <dbReference type="ARBA" id="ARBA00022729"/>
    </source>
</evidence>
<feature type="signal peptide" evidence="9">
    <location>
        <begin position="1"/>
        <end position="27"/>
    </location>
</feature>
<evidence type="ECO:0000313" key="13">
    <source>
        <dbReference type="Proteomes" id="UP000623608"/>
    </source>
</evidence>
<keyword evidence="2 7" id="KW-0645">Protease</keyword>
<dbReference type="Pfam" id="PF00652">
    <property type="entry name" value="Ricin_B_lectin"/>
    <property type="match status" value="2"/>
</dbReference>
<dbReference type="EMBL" id="BOMY01000046">
    <property type="protein sequence ID" value="GIF24588.1"/>
    <property type="molecule type" value="Genomic_DNA"/>
</dbReference>
<dbReference type="SMART" id="SM00560">
    <property type="entry name" value="LamGL"/>
    <property type="match status" value="1"/>
</dbReference>
<evidence type="ECO:0000256" key="2">
    <source>
        <dbReference type="ARBA" id="ARBA00022670"/>
    </source>
</evidence>
<dbReference type="PROSITE" id="PS51892">
    <property type="entry name" value="SUBTILASE"/>
    <property type="match status" value="1"/>
</dbReference>
<evidence type="ECO:0000256" key="1">
    <source>
        <dbReference type="ARBA" id="ARBA00011073"/>
    </source>
</evidence>
<evidence type="ECO:0000259" key="10">
    <source>
        <dbReference type="SMART" id="SM00458"/>
    </source>
</evidence>
<evidence type="ECO:0000259" key="11">
    <source>
        <dbReference type="SMART" id="SM00560"/>
    </source>
</evidence>
<dbReference type="PROSITE" id="PS50231">
    <property type="entry name" value="RICIN_B_LECTIN"/>
    <property type="match status" value="2"/>
</dbReference>
<dbReference type="InterPro" id="IPR013320">
    <property type="entry name" value="ConA-like_dom_sf"/>
</dbReference>
<dbReference type="SUPFAM" id="SSF52743">
    <property type="entry name" value="Subtilisin-like"/>
    <property type="match status" value="1"/>
</dbReference>
<evidence type="ECO:0000313" key="12">
    <source>
        <dbReference type="EMBL" id="GIF24588.1"/>
    </source>
</evidence>
<feature type="active site" description="Charge relay system" evidence="7">
    <location>
        <position position="486"/>
    </location>
</feature>
<protein>
    <submittedName>
        <fullName evidence="12">Uncharacterized protein</fullName>
    </submittedName>
</protein>
<feature type="active site" description="Charge relay system" evidence="7">
    <location>
        <position position="166"/>
    </location>
</feature>
<dbReference type="SMART" id="SM00458">
    <property type="entry name" value="RICIN"/>
    <property type="match status" value="2"/>
</dbReference>
<keyword evidence="6" id="KW-1015">Disulfide bond</keyword>
<dbReference type="GO" id="GO:0006508">
    <property type="term" value="P:proteolysis"/>
    <property type="evidence" value="ECO:0007669"/>
    <property type="project" value="UniProtKB-KW"/>
</dbReference>
<dbReference type="Gene3D" id="2.60.120.200">
    <property type="match status" value="1"/>
</dbReference>
<feature type="region of interest" description="Disordered" evidence="8">
    <location>
        <begin position="450"/>
        <end position="469"/>
    </location>
</feature>
<evidence type="ECO:0000256" key="7">
    <source>
        <dbReference type="PROSITE-ProRule" id="PRU01240"/>
    </source>
</evidence>
<dbReference type="InterPro" id="IPR000209">
    <property type="entry name" value="Peptidase_S8/S53_dom"/>
</dbReference>
<accession>A0A919TVA8</accession>
<dbReference type="PANTHER" id="PTHR43806:SF11">
    <property type="entry name" value="CEREVISIN-RELATED"/>
    <property type="match status" value="1"/>
</dbReference>
<evidence type="ECO:0000256" key="6">
    <source>
        <dbReference type="ARBA" id="ARBA00023157"/>
    </source>
</evidence>
<evidence type="ECO:0000256" key="9">
    <source>
        <dbReference type="SAM" id="SignalP"/>
    </source>
</evidence>
<keyword evidence="3 9" id="KW-0732">Signal</keyword>
<dbReference type="Proteomes" id="UP000623608">
    <property type="component" value="Unassembled WGS sequence"/>
</dbReference>